<dbReference type="Proteomes" id="UP000199220">
    <property type="component" value="Unassembled WGS sequence"/>
</dbReference>
<dbReference type="RefSeq" id="WP_089773600.1">
    <property type="nucleotide sequence ID" value="NZ_FNTX01000002.1"/>
</dbReference>
<dbReference type="Gene3D" id="3.60.15.10">
    <property type="entry name" value="Ribonuclease Z/Hydroxyacylglutathione hydrolase-like"/>
    <property type="match status" value="1"/>
</dbReference>
<gene>
    <name evidence="2" type="ORF">SAMN04488554_2676</name>
</gene>
<dbReference type="PANTHER" id="PTHR36839">
    <property type="entry name" value="METALLO-BETA-LACTAMASE FAMILY PROTEIN (AFU_ORTHOLOGUE AFUA_5G12770)"/>
    <property type="match status" value="1"/>
</dbReference>
<keyword evidence="3" id="KW-1185">Reference proteome</keyword>
<evidence type="ECO:0000259" key="1">
    <source>
        <dbReference type="SMART" id="SM00849"/>
    </source>
</evidence>
<dbReference type="EMBL" id="FNTX01000002">
    <property type="protein sequence ID" value="SEE73444.1"/>
    <property type="molecule type" value="Genomic_DNA"/>
</dbReference>
<dbReference type="SUPFAM" id="SSF56281">
    <property type="entry name" value="Metallo-hydrolase/oxidoreductase"/>
    <property type="match status" value="1"/>
</dbReference>
<name>A0A1H5L8Z4_9MICO</name>
<organism evidence="2 3">
    <name type="scientific">Ruania alba</name>
    <dbReference type="NCBI Taxonomy" id="648782"/>
    <lineage>
        <taxon>Bacteria</taxon>
        <taxon>Bacillati</taxon>
        <taxon>Actinomycetota</taxon>
        <taxon>Actinomycetes</taxon>
        <taxon>Micrococcales</taxon>
        <taxon>Ruaniaceae</taxon>
        <taxon>Ruania</taxon>
    </lineage>
</organism>
<dbReference type="SMART" id="SM00849">
    <property type="entry name" value="Lactamase_B"/>
    <property type="match status" value="1"/>
</dbReference>
<dbReference type="AlphaFoldDB" id="A0A1H5L8Z4"/>
<proteinExistence type="predicted"/>
<dbReference type="PANTHER" id="PTHR36839:SF1">
    <property type="entry name" value="METALLO-BETA-LACTAMASE FAMILY PROTEIN (AFU_ORTHOLOGUE AFUA_5G12770)"/>
    <property type="match status" value="1"/>
</dbReference>
<sequence>MLICATCAVEYDEPTPEVCPICADERQWVPRDGQRWTSLTELREAGTRLTWAETELDVHGISTRDAVGIGQTAQLVRTSHGSLLWDPPGYLDADGVARLREHSPVLAVAASHPHMFGVQVEWARALDAEVLVAEADAAWLGRTDDRVRLWSGTHEILPGLRLHQVGGHFAGSAVAHWAEGAGGRGLLLTGDTIFPNPDRASVGFLRSYPNKIPLSAAVVERIAEQLGELIFDRIVGNFGNVIDSGGQEVLRRSAERHIAWVRGDFDHLT</sequence>
<dbReference type="InterPro" id="IPR036866">
    <property type="entry name" value="RibonucZ/Hydroxyglut_hydro"/>
</dbReference>
<feature type="domain" description="Metallo-beta-lactamase" evidence="1">
    <location>
        <begin position="70"/>
        <end position="238"/>
    </location>
</feature>
<protein>
    <recommendedName>
        <fullName evidence="1">Metallo-beta-lactamase domain-containing protein</fullName>
    </recommendedName>
</protein>
<dbReference type="OrthoDB" id="2373347at2"/>
<evidence type="ECO:0000313" key="3">
    <source>
        <dbReference type="Proteomes" id="UP000199220"/>
    </source>
</evidence>
<dbReference type="STRING" id="648782.SAMN04488554_2676"/>
<dbReference type="InterPro" id="IPR001279">
    <property type="entry name" value="Metallo-B-lactamas"/>
</dbReference>
<evidence type="ECO:0000313" key="2">
    <source>
        <dbReference type="EMBL" id="SEE73444.1"/>
    </source>
</evidence>
<reference evidence="3" key="1">
    <citation type="submission" date="2016-10" db="EMBL/GenBank/DDBJ databases">
        <authorList>
            <person name="Varghese N."/>
            <person name="Submissions S."/>
        </authorList>
    </citation>
    <scope>NUCLEOTIDE SEQUENCE [LARGE SCALE GENOMIC DNA]</scope>
    <source>
        <strain evidence="3">DSM 21368</strain>
    </source>
</reference>
<accession>A0A1H5L8Z4</accession>